<evidence type="ECO:0008006" key="8">
    <source>
        <dbReference type="Google" id="ProtNLM"/>
    </source>
</evidence>
<dbReference type="GO" id="GO:0005634">
    <property type="term" value="C:nucleus"/>
    <property type="evidence" value="ECO:0007669"/>
    <property type="project" value="UniProtKB-SubCell"/>
</dbReference>
<protein>
    <recommendedName>
        <fullName evidence="8">Transcription factor domain-containing protein</fullName>
    </recommendedName>
</protein>
<accession>A0A9P8XRJ6</accession>
<dbReference type="AlphaFoldDB" id="A0A9P8XRJ6"/>
<evidence type="ECO:0000313" key="6">
    <source>
        <dbReference type="EMBL" id="KAH7014092.1"/>
    </source>
</evidence>
<evidence type="ECO:0000256" key="5">
    <source>
        <dbReference type="ARBA" id="ARBA00023242"/>
    </source>
</evidence>
<keyword evidence="2" id="KW-0479">Metal-binding</keyword>
<sequence>MAIAGLSARFSPKPELRARRIHFAATAKQLLGQDIGRVSLDNAQATILLMSVSTGESDFDAASIYSAVANRMVHILKLNAENETDDAITREVKLRVWWTCCILDTWSSRGASLSRQLVVDHRPGNGPRFPMEETLFHGLRPGDQEPQVRGRGFLACVAELIEIYAQIQDFHVKIATSQQWDDDAILAAVDGLAYQMRSLESSFASNMSYCPANLDWHISKGLGGVFLAFHLGYHHYCTLLFYMYLDQRRTEKAQLTLNCDDAAQACADKCKHHANMVSEILRTAREREGCELVYNIVTHVTIVSSSVLLHTYLFGDVEGLPAAKARLQSNFDTLVMLKQYWPSVETMTKRLVIFQDNCLKSTMREDTYRFDRWMMRFLLEHWLALDDKLEEVQSPWPDDAGVAPEVDNVQLQRSRVTNEIITSIQGF</sequence>
<dbReference type="Proteomes" id="UP000756346">
    <property type="component" value="Unassembled WGS sequence"/>
</dbReference>
<evidence type="ECO:0000256" key="4">
    <source>
        <dbReference type="ARBA" id="ARBA00023163"/>
    </source>
</evidence>
<dbReference type="PANTHER" id="PTHR47338">
    <property type="entry name" value="ZN(II)2CYS6 TRANSCRIPTION FACTOR (EUROFUNG)-RELATED"/>
    <property type="match status" value="1"/>
</dbReference>
<gene>
    <name evidence="6" type="ORF">B0I36DRAFT_338254</name>
</gene>
<name>A0A9P8XRJ6_9PEZI</name>
<dbReference type="PANTHER" id="PTHR47338:SF16">
    <property type="entry name" value="TRANSCRIPTION FACTOR, PUTATIVE (AFU_ORTHOLOGUE AFUA_2G09360)-RELATED"/>
    <property type="match status" value="1"/>
</dbReference>
<evidence type="ECO:0000256" key="3">
    <source>
        <dbReference type="ARBA" id="ARBA00023015"/>
    </source>
</evidence>
<dbReference type="OrthoDB" id="1924787at2759"/>
<keyword evidence="7" id="KW-1185">Reference proteome</keyword>
<dbReference type="RefSeq" id="XP_046005059.1">
    <property type="nucleotide sequence ID" value="XM_046155733.1"/>
</dbReference>
<dbReference type="InterPro" id="IPR050815">
    <property type="entry name" value="TF_fung"/>
</dbReference>
<reference evidence="6" key="1">
    <citation type="journal article" date="2021" name="Nat. Commun.">
        <title>Genetic determinants of endophytism in the Arabidopsis root mycobiome.</title>
        <authorList>
            <person name="Mesny F."/>
            <person name="Miyauchi S."/>
            <person name="Thiergart T."/>
            <person name="Pickel B."/>
            <person name="Atanasova L."/>
            <person name="Karlsson M."/>
            <person name="Huettel B."/>
            <person name="Barry K.W."/>
            <person name="Haridas S."/>
            <person name="Chen C."/>
            <person name="Bauer D."/>
            <person name="Andreopoulos W."/>
            <person name="Pangilinan J."/>
            <person name="LaButti K."/>
            <person name="Riley R."/>
            <person name="Lipzen A."/>
            <person name="Clum A."/>
            <person name="Drula E."/>
            <person name="Henrissat B."/>
            <person name="Kohler A."/>
            <person name="Grigoriev I.V."/>
            <person name="Martin F.M."/>
            <person name="Hacquard S."/>
        </authorList>
    </citation>
    <scope>NUCLEOTIDE SEQUENCE</scope>
    <source>
        <strain evidence="6">MPI-CAGE-CH-0230</strain>
    </source>
</reference>
<keyword evidence="5" id="KW-0539">Nucleus</keyword>
<evidence type="ECO:0000256" key="2">
    <source>
        <dbReference type="ARBA" id="ARBA00022723"/>
    </source>
</evidence>
<dbReference type="CDD" id="cd12148">
    <property type="entry name" value="fungal_TF_MHR"/>
    <property type="match status" value="1"/>
</dbReference>
<dbReference type="GO" id="GO:0046872">
    <property type="term" value="F:metal ion binding"/>
    <property type="evidence" value="ECO:0007669"/>
    <property type="project" value="UniProtKB-KW"/>
</dbReference>
<keyword evidence="3" id="KW-0805">Transcription regulation</keyword>
<comment type="subcellular location">
    <subcellularLocation>
        <location evidence="1">Nucleus</location>
    </subcellularLocation>
</comment>
<dbReference type="GO" id="GO:0000981">
    <property type="term" value="F:DNA-binding transcription factor activity, RNA polymerase II-specific"/>
    <property type="evidence" value="ECO:0007669"/>
    <property type="project" value="InterPro"/>
</dbReference>
<evidence type="ECO:0000256" key="1">
    <source>
        <dbReference type="ARBA" id="ARBA00004123"/>
    </source>
</evidence>
<evidence type="ECO:0000313" key="7">
    <source>
        <dbReference type="Proteomes" id="UP000756346"/>
    </source>
</evidence>
<comment type="caution">
    <text evidence="6">The sequence shown here is derived from an EMBL/GenBank/DDBJ whole genome shotgun (WGS) entry which is preliminary data.</text>
</comment>
<keyword evidence="4" id="KW-0804">Transcription</keyword>
<proteinExistence type="predicted"/>
<dbReference type="GeneID" id="70185279"/>
<organism evidence="6 7">
    <name type="scientific">Microdochium trichocladiopsis</name>
    <dbReference type="NCBI Taxonomy" id="1682393"/>
    <lineage>
        <taxon>Eukaryota</taxon>
        <taxon>Fungi</taxon>
        <taxon>Dikarya</taxon>
        <taxon>Ascomycota</taxon>
        <taxon>Pezizomycotina</taxon>
        <taxon>Sordariomycetes</taxon>
        <taxon>Xylariomycetidae</taxon>
        <taxon>Xylariales</taxon>
        <taxon>Microdochiaceae</taxon>
        <taxon>Microdochium</taxon>
    </lineage>
</organism>
<dbReference type="EMBL" id="JAGTJQ010000013">
    <property type="protein sequence ID" value="KAH7014092.1"/>
    <property type="molecule type" value="Genomic_DNA"/>
</dbReference>